<keyword evidence="2" id="KW-0723">Serine/threonine-protein kinase</keyword>
<dbReference type="GO" id="GO:0050684">
    <property type="term" value="P:regulation of mRNA processing"/>
    <property type="evidence" value="ECO:0007669"/>
    <property type="project" value="TreeGrafter"/>
</dbReference>
<evidence type="ECO:0000313" key="11">
    <source>
        <dbReference type="Proteomes" id="UP001161757"/>
    </source>
</evidence>
<evidence type="ECO:0000256" key="7">
    <source>
        <dbReference type="ARBA" id="ARBA00047899"/>
    </source>
</evidence>
<keyword evidence="5" id="KW-0418">Kinase</keyword>
<accession>A0AAN6F2D7</accession>
<comment type="catalytic activity">
    <reaction evidence="7">
        <text>L-threonyl-[protein] + ATP = O-phospho-L-threonyl-[protein] + ADP + H(+)</text>
        <dbReference type="Rhea" id="RHEA:46608"/>
        <dbReference type="Rhea" id="RHEA-COMP:11060"/>
        <dbReference type="Rhea" id="RHEA-COMP:11605"/>
        <dbReference type="ChEBI" id="CHEBI:15378"/>
        <dbReference type="ChEBI" id="CHEBI:30013"/>
        <dbReference type="ChEBI" id="CHEBI:30616"/>
        <dbReference type="ChEBI" id="CHEBI:61977"/>
        <dbReference type="ChEBI" id="CHEBI:456216"/>
        <dbReference type="EC" id="2.7.11.1"/>
    </reaction>
</comment>
<proteinExistence type="predicted"/>
<dbReference type="GO" id="GO:0005634">
    <property type="term" value="C:nucleus"/>
    <property type="evidence" value="ECO:0007669"/>
    <property type="project" value="TreeGrafter"/>
</dbReference>
<dbReference type="GO" id="GO:0005524">
    <property type="term" value="F:ATP binding"/>
    <property type="evidence" value="ECO:0007669"/>
    <property type="project" value="UniProtKB-KW"/>
</dbReference>
<sequence>MFRAIRRLHQVAKTSASTEKQFVSTQATRMDFSQPFEEERLPWYNSDQFYPVRMGEIFHSKYKVVGKLGYGAHSTVWLCRNMKYVVLSDLASYIADFLNGDTGFVAIKVCTREVAQSPRIHRELRFYEHVSSLNSEHYGQAYIRGLFETFTIDGPSGQHLCLVHPPMHMTIGELQRRNPSHRLNEQILKWTLFNLLSALSFLHDEAKSILENFERGEIKEPSPMKAIDDVRTIYGSRSLGLPKDSLWGPPALCDFGEARIRGPHKGLIQPEMYRAPEVLFNMEWNTSVDFWNVAVLIWDLFENRHLLYALDENKEPSATHHVAEMVGYLGLPAFGYIQRSEVTRKVLDEQGRWKGAGGVDVPLFSLEESEEVLDGEDKE</sequence>
<dbReference type="GO" id="GO:0000245">
    <property type="term" value="P:spliceosomal complex assembly"/>
    <property type="evidence" value="ECO:0007669"/>
    <property type="project" value="TreeGrafter"/>
</dbReference>
<dbReference type="SMART" id="SM00220">
    <property type="entry name" value="S_TKc"/>
    <property type="match status" value="1"/>
</dbReference>
<dbReference type="SUPFAM" id="SSF56112">
    <property type="entry name" value="Protein kinase-like (PK-like)"/>
    <property type="match status" value="1"/>
</dbReference>
<evidence type="ECO:0000256" key="1">
    <source>
        <dbReference type="ARBA" id="ARBA00012513"/>
    </source>
</evidence>
<dbReference type="EC" id="2.7.11.1" evidence="1"/>
<dbReference type="GO" id="GO:0004674">
    <property type="term" value="F:protein serine/threonine kinase activity"/>
    <property type="evidence" value="ECO:0007669"/>
    <property type="project" value="UniProtKB-KW"/>
</dbReference>
<dbReference type="GO" id="GO:0005737">
    <property type="term" value="C:cytoplasm"/>
    <property type="evidence" value="ECO:0007669"/>
    <property type="project" value="TreeGrafter"/>
</dbReference>
<evidence type="ECO:0000256" key="2">
    <source>
        <dbReference type="ARBA" id="ARBA00022527"/>
    </source>
</evidence>
<dbReference type="InterPro" id="IPR000719">
    <property type="entry name" value="Prot_kinase_dom"/>
</dbReference>
<dbReference type="Gene3D" id="3.30.200.20">
    <property type="entry name" value="Phosphorylase Kinase, domain 1"/>
    <property type="match status" value="1"/>
</dbReference>
<evidence type="ECO:0000256" key="8">
    <source>
        <dbReference type="ARBA" id="ARBA00048679"/>
    </source>
</evidence>
<gene>
    <name evidence="10" type="ORF">HRR80_000724</name>
</gene>
<protein>
    <recommendedName>
        <fullName evidence="1">non-specific serine/threonine protein kinase</fullName>
        <ecNumber evidence="1">2.7.11.1</ecNumber>
    </recommendedName>
</protein>
<comment type="catalytic activity">
    <reaction evidence="8">
        <text>L-seryl-[protein] + ATP = O-phospho-L-seryl-[protein] + ADP + H(+)</text>
        <dbReference type="Rhea" id="RHEA:17989"/>
        <dbReference type="Rhea" id="RHEA-COMP:9863"/>
        <dbReference type="Rhea" id="RHEA-COMP:11604"/>
        <dbReference type="ChEBI" id="CHEBI:15378"/>
        <dbReference type="ChEBI" id="CHEBI:29999"/>
        <dbReference type="ChEBI" id="CHEBI:30616"/>
        <dbReference type="ChEBI" id="CHEBI:83421"/>
        <dbReference type="ChEBI" id="CHEBI:456216"/>
        <dbReference type="EC" id="2.7.11.1"/>
    </reaction>
</comment>
<evidence type="ECO:0000256" key="3">
    <source>
        <dbReference type="ARBA" id="ARBA00022679"/>
    </source>
</evidence>
<dbReference type="InterPro" id="IPR051334">
    <property type="entry name" value="SRPK"/>
</dbReference>
<keyword evidence="6" id="KW-0067">ATP-binding</keyword>
<name>A0AAN6F2D7_EXODE</name>
<evidence type="ECO:0000256" key="5">
    <source>
        <dbReference type="ARBA" id="ARBA00022777"/>
    </source>
</evidence>
<dbReference type="InterPro" id="IPR011009">
    <property type="entry name" value="Kinase-like_dom_sf"/>
</dbReference>
<dbReference type="PANTHER" id="PTHR47634:SF9">
    <property type="entry name" value="PROTEIN KINASE DOMAIN-CONTAINING PROTEIN-RELATED"/>
    <property type="match status" value="1"/>
</dbReference>
<dbReference type="Gene3D" id="1.10.510.10">
    <property type="entry name" value="Transferase(Phosphotransferase) domain 1"/>
    <property type="match status" value="1"/>
</dbReference>
<comment type="caution">
    <text evidence="10">The sequence shown here is derived from an EMBL/GenBank/DDBJ whole genome shotgun (WGS) entry which is preliminary data.</text>
</comment>
<dbReference type="PANTHER" id="PTHR47634">
    <property type="entry name" value="PROTEIN KINASE DOMAIN-CONTAINING PROTEIN-RELATED"/>
    <property type="match status" value="1"/>
</dbReference>
<dbReference type="AlphaFoldDB" id="A0AAN6F2D7"/>
<keyword evidence="4" id="KW-0547">Nucleotide-binding</keyword>
<evidence type="ECO:0000256" key="6">
    <source>
        <dbReference type="ARBA" id="ARBA00022840"/>
    </source>
</evidence>
<dbReference type="Proteomes" id="UP001161757">
    <property type="component" value="Unassembled WGS sequence"/>
</dbReference>
<reference evidence="10" key="1">
    <citation type="submission" date="2023-01" db="EMBL/GenBank/DDBJ databases">
        <title>Exophiala dermititidis isolated from Cystic Fibrosis Patient.</title>
        <authorList>
            <person name="Kurbessoian T."/>
            <person name="Crocker A."/>
            <person name="Murante D."/>
            <person name="Hogan D.A."/>
            <person name="Stajich J.E."/>
        </authorList>
    </citation>
    <scope>NUCLEOTIDE SEQUENCE</scope>
    <source>
        <strain evidence="10">Ex8</strain>
    </source>
</reference>
<dbReference type="EMBL" id="JAJGCB010000001">
    <property type="protein sequence ID" value="KAJ8995977.1"/>
    <property type="molecule type" value="Genomic_DNA"/>
</dbReference>
<feature type="domain" description="Protein kinase" evidence="9">
    <location>
        <begin position="62"/>
        <end position="379"/>
    </location>
</feature>
<keyword evidence="3" id="KW-0808">Transferase</keyword>
<organism evidence="10 11">
    <name type="scientific">Exophiala dermatitidis</name>
    <name type="common">Black yeast-like fungus</name>
    <name type="synonym">Wangiella dermatitidis</name>
    <dbReference type="NCBI Taxonomy" id="5970"/>
    <lineage>
        <taxon>Eukaryota</taxon>
        <taxon>Fungi</taxon>
        <taxon>Dikarya</taxon>
        <taxon>Ascomycota</taxon>
        <taxon>Pezizomycotina</taxon>
        <taxon>Eurotiomycetes</taxon>
        <taxon>Chaetothyriomycetidae</taxon>
        <taxon>Chaetothyriales</taxon>
        <taxon>Herpotrichiellaceae</taxon>
        <taxon>Exophiala</taxon>
    </lineage>
</organism>
<evidence type="ECO:0000259" key="9">
    <source>
        <dbReference type="PROSITE" id="PS50011"/>
    </source>
</evidence>
<evidence type="ECO:0000256" key="4">
    <source>
        <dbReference type="ARBA" id="ARBA00022741"/>
    </source>
</evidence>
<dbReference type="PROSITE" id="PS50011">
    <property type="entry name" value="PROTEIN_KINASE_DOM"/>
    <property type="match status" value="1"/>
</dbReference>
<evidence type="ECO:0000313" key="10">
    <source>
        <dbReference type="EMBL" id="KAJ8995977.1"/>
    </source>
</evidence>